<dbReference type="PANTHER" id="PTHR43566">
    <property type="entry name" value="CONSERVED PROTEIN"/>
    <property type="match status" value="1"/>
</dbReference>
<reference evidence="3" key="1">
    <citation type="submission" date="2021-02" db="EMBL/GenBank/DDBJ databases">
        <title>Natrosporangium hydrolyticum gen. nov., sp. nov, a haloalkaliphilic actinobacterium from a soda solonchak soil.</title>
        <authorList>
            <person name="Sorokin D.Y."/>
            <person name="Khijniak T.V."/>
            <person name="Zakharycheva A.P."/>
            <person name="Boueva O.V."/>
            <person name="Ariskina E.V."/>
            <person name="Hahnke R.L."/>
            <person name="Bunk B."/>
            <person name="Sproer C."/>
            <person name="Schumann P."/>
            <person name="Evtushenko L.I."/>
            <person name="Kublanov I.V."/>
        </authorList>
    </citation>
    <scope>NUCLEOTIDE SEQUENCE</scope>
    <source>
        <strain evidence="3">DSM 106523</strain>
    </source>
</reference>
<evidence type="ECO:0000259" key="2">
    <source>
        <dbReference type="Pfam" id="PF13635"/>
    </source>
</evidence>
<proteinExistence type="predicted"/>
<protein>
    <submittedName>
        <fullName evidence="3">ATP-binding protein</fullName>
    </submittedName>
</protein>
<dbReference type="InterPro" id="IPR041682">
    <property type="entry name" value="AAA_14"/>
</dbReference>
<dbReference type="InterPro" id="IPR025420">
    <property type="entry name" value="DUF4143"/>
</dbReference>
<evidence type="ECO:0000259" key="1">
    <source>
        <dbReference type="Pfam" id="PF13173"/>
    </source>
</evidence>
<feature type="domain" description="DUF4143" evidence="2">
    <location>
        <begin position="205"/>
        <end position="365"/>
    </location>
</feature>
<dbReference type="Pfam" id="PF13173">
    <property type="entry name" value="AAA_14"/>
    <property type="match status" value="1"/>
</dbReference>
<dbReference type="Proteomes" id="UP000662857">
    <property type="component" value="Chromosome"/>
</dbReference>
<dbReference type="GO" id="GO:0005524">
    <property type="term" value="F:ATP binding"/>
    <property type="evidence" value="ECO:0007669"/>
    <property type="project" value="UniProtKB-KW"/>
</dbReference>
<gene>
    <name evidence="3" type="ORF">JQS43_02315</name>
</gene>
<evidence type="ECO:0000313" key="4">
    <source>
        <dbReference type="Proteomes" id="UP000662857"/>
    </source>
</evidence>
<dbReference type="RefSeq" id="WP_239677402.1">
    <property type="nucleotide sequence ID" value="NZ_CP070499.1"/>
</dbReference>
<accession>A0A895YCK0</accession>
<dbReference type="KEGG" id="nhy:JQS43_02315"/>
<dbReference type="SUPFAM" id="SSF52540">
    <property type="entry name" value="P-loop containing nucleoside triphosphate hydrolases"/>
    <property type="match status" value="1"/>
</dbReference>
<dbReference type="InterPro" id="IPR027417">
    <property type="entry name" value="P-loop_NTPase"/>
</dbReference>
<dbReference type="PANTHER" id="PTHR43566:SF2">
    <property type="entry name" value="DUF4143 DOMAIN-CONTAINING PROTEIN"/>
    <property type="match status" value="1"/>
</dbReference>
<evidence type="ECO:0000313" key="3">
    <source>
        <dbReference type="EMBL" id="QSB15221.1"/>
    </source>
</evidence>
<dbReference type="AlphaFoldDB" id="A0A895YCK0"/>
<dbReference type="Pfam" id="PF13635">
    <property type="entry name" value="DUF4143"/>
    <property type="match status" value="1"/>
</dbReference>
<sequence length="421" mass="45743">MGELVARSATDQLVELTRVFRVVIVNGPRQAGKTTVLNLYRDARGGEYRSLDSAATLASATGDPEAFVGAGGRPLIIDEVQHGGDRLLRAVKQVVDTAPTPGQFILSGSTRFLTVPTLSESLAGRAVFVDLWPLSMAERSGRVGADFLERLFTEPGSLISAASPWQRADYLESLCRGGYPEPIKIDSASARRSWFNGYVRTVTSRDIQEFAQLSDGRSLTRLLSLAAARSGGLLVYEDLARGLGVSGHTARTYLSYLETVFLSATVPAWATNASLRVTKTPKLFLTDSGLAAHLLRVTPELLQPPGHPALGGLVETFVYTELLKAQARTDGAFEISHLRDRDGREVDFVCEGPDGKVVAIEVKSSTSPRPDADRHLRWLRDKLGDRFVAGVVLYLGEHSYSLGDRIMLLPVSAIWEHGVLN</sequence>
<keyword evidence="4" id="KW-1185">Reference proteome</keyword>
<name>A0A895YCK0_9ACTN</name>
<keyword evidence="3" id="KW-0067">ATP-binding</keyword>
<keyword evidence="3" id="KW-0547">Nucleotide-binding</keyword>
<feature type="domain" description="AAA" evidence="1">
    <location>
        <begin position="21"/>
        <end position="138"/>
    </location>
</feature>
<organism evidence="3 4">
    <name type="scientific">Natronosporangium hydrolyticum</name>
    <dbReference type="NCBI Taxonomy" id="2811111"/>
    <lineage>
        <taxon>Bacteria</taxon>
        <taxon>Bacillati</taxon>
        <taxon>Actinomycetota</taxon>
        <taxon>Actinomycetes</taxon>
        <taxon>Micromonosporales</taxon>
        <taxon>Micromonosporaceae</taxon>
        <taxon>Natronosporangium</taxon>
    </lineage>
</organism>
<dbReference type="EMBL" id="CP070499">
    <property type="protein sequence ID" value="QSB15221.1"/>
    <property type="molecule type" value="Genomic_DNA"/>
</dbReference>